<dbReference type="SMART" id="SM00369">
    <property type="entry name" value="LRR_TYP"/>
    <property type="match status" value="2"/>
</dbReference>
<dbReference type="PROSITE" id="PS50125">
    <property type="entry name" value="GUANYLATE_CYCLASE_2"/>
    <property type="match status" value="1"/>
</dbReference>
<evidence type="ECO:0000256" key="2">
    <source>
        <dbReference type="ARBA" id="ARBA00022737"/>
    </source>
</evidence>
<dbReference type="Pfam" id="PF12799">
    <property type="entry name" value="LRR_4"/>
    <property type="match status" value="1"/>
</dbReference>
<evidence type="ECO:0000256" key="1">
    <source>
        <dbReference type="ARBA" id="ARBA00022614"/>
    </source>
</evidence>
<dbReference type="GO" id="GO:0004016">
    <property type="term" value="F:adenylate cyclase activity"/>
    <property type="evidence" value="ECO:0007669"/>
    <property type="project" value="UniProtKB-ARBA"/>
</dbReference>
<dbReference type="InterPro" id="IPR003591">
    <property type="entry name" value="Leu-rich_rpt_typical-subtyp"/>
</dbReference>
<dbReference type="GO" id="GO:0009190">
    <property type="term" value="P:cyclic nucleotide biosynthetic process"/>
    <property type="evidence" value="ECO:0007669"/>
    <property type="project" value="InterPro"/>
</dbReference>
<dbReference type="InterPro" id="IPR050216">
    <property type="entry name" value="LRR_domain-containing"/>
</dbReference>
<dbReference type="Gene3D" id="3.80.10.10">
    <property type="entry name" value="Ribonuclease Inhibitor"/>
    <property type="match status" value="1"/>
</dbReference>
<dbReference type="EMBL" id="JRNS01000450">
    <property type="protein sequence ID" value="KGF45570.1"/>
    <property type="molecule type" value="Genomic_DNA"/>
</dbReference>
<proteinExistence type="predicted"/>
<protein>
    <recommendedName>
        <fullName evidence="3">Guanylate cyclase domain-containing protein</fullName>
    </recommendedName>
</protein>
<dbReference type="PANTHER" id="PTHR48051">
    <property type="match status" value="1"/>
</dbReference>
<accession>A0A096AF72</accession>
<dbReference type="InterPro" id="IPR029787">
    <property type="entry name" value="Nucleotide_cyclase"/>
</dbReference>
<dbReference type="InterPro" id="IPR032675">
    <property type="entry name" value="LRR_dom_sf"/>
</dbReference>
<dbReference type="Proteomes" id="UP000029578">
    <property type="component" value="Unassembled WGS sequence"/>
</dbReference>
<dbReference type="AlphaFoldDB" id="A0A096AF72"/>
<dbReference type="InterPro" id="IPR025875">
    <property type="entry name" value="Leu-rich_rpt_4"/>
</dbReference>
<dbReference type="Gene3D" id="3.30.70.1230">
    <property type="entry name" value="Nucleotide cyclase"/>
    <property type="match status" value="1"/>
</dbReference>
<feature type="domain" description="Guanylate cyclase" evidence="3">
    <location>
        <begin position="166"/>
        <end position="299"/>
    </location>
</feature>
<sequence length="347" mass="39691">MIIKRKKSRKIDLSSKNLNRFPSSIFNDKNIVSLDLSNNNIQDIPAYIGILKKLRYLNLENNNIQELHSGVTRLQSIKTINLTGNPIKRLPDFIKKKLHANILIDDNNSLSSIDAENEKLLKEIQEEIHDINSHKTIFEPIKVVPSLYDLTFIRSKDRKAKELKSCTLFIDIRDSVKKNHELCTQALANIYSSFIYGVLKCAMSCYGHVRNIIGDRVMIVFDEEDCCNHALNCADLIMDFIYDIMQKKTPDEDFDCGIGIHYGTMNIIKVGLTLQGKENQEYQNMVWLGEPANLASRLTDKAGKDDIPHILISEAIFKRARMSLKKDFTPVPIPNLCDVEFNVYGKK</sequence>
<dbReference type="CDD" id="cd07302">
    <property type="entry name" value="CHD"/>
    <property type="match status" value="1"/>
</dbReference>
<dbReference type="GO" id="GO:0005737">
    <property type="term" value="C:cytoplasm"/>
    <property type="evidence" value="ECO:0007669"/>
    <property type="project" value="TreeGrafter"/>
</dbReference>
<gene>
    <name evidence="4" type="ORF">HMPREF0661_09585</name>
</gene>
<dbReference type="SUPFAM" id="SSF55073">
    <property type="entry name" value="Nucleotide cyclase"/>
    <property type="match status" value="1"/>
</dbReference>
<evidence type="ECO:0000313" key="5">
    <source>
        <dbReference type="Proteomes" id="UP000029578"/>
    </source>
</evidence>
<comment type="caution">
    <text evidence="4">The sequence shown here is derived from an EMBL/GenBank/DDBJ whole genome shotgun (WGS) entry which is preliminary data.</text>
</comment>
<evidence type="ECO:0000259" key="3">
    <source>
        <dbReference type="PROSITE" id="PS50125"/>
    </source>
</evidence>
<dbReference type="PROSITE" id="PS51450">
    <property type="entry name" value="LRR"/>
    <property type="match status" value="2"/>
</dbReference>
<evidence type="ECO:0000313" key="4">
    <source>
        <dbReference type="EMBL" id="KGF45570.1"/>
    </source>
</evidence>
<dbReference type="InterPro" id="IPR001611">
    <property type="entry name" value="Leu-rich_rpt"/>
</dbReference>
<dbReference type="InterPro" id="IPR001054">
    <property type="entry name" value="A/G_cyclase"/>
</dbReference>
<name>A0A096AF72_9BACT</name>
<keyword evidence="2" id="KW-0677">Repeat</keyword>
<keyword evidence="1" id="KW-0433">Leucine-rich repeat</keyword>
<dbReference type="SUPFAM" id="SSF52058">
    <property type="entry name" value="L domain-like"/>
    <property type="match status" value="1"/>
</dbReference>
<dbReference type="Pfam" id="PF00211">
    <property type="entry name" value="Guanylate_cyc"/>
    <property type="match status" value="1"/>
</dbReference>
<dbReference type="GO" id="GO:0035556">
    <property type="term" value="P:intracellular signal transduction"/>
    <property type="evidence" value="ECO:0007669"/>
    <property type="project" value="InterPro"/>
</dbReference>
<dbReference type="PANTHER" id="PTHR48051:SF1">
    <property type="entry name" value="RAS SUPPRESSOR PROTEIN 1"/>
    <property type="match status" value="1"/>
</dbReference>
<reference evidence="4 5" key="1">
    <citation type="submission" date="2014-07" db="EMBL/GenBank/DDBJ databases">
        <authorList>
            <person name="McCorrison J."/>
            <person name="Sanka R."/>
            <person name="Torralba M."/>
            <person name="Gillis M."/>
            <person name="Haft D.H."/>
            <person name="Methe B."/>
            <person name="Sutton G."/>
            <person name="Nelson K.E."/>
        </authorList>
    </citation>
    <scope>NUCLEOTIDE SEQUENCE [LARGE SCALE GENOMIC DNA]</scope>
    <source>
        <strain evidence="4 5">DNF00666</strain>
    </source>
</reference>
<organism evidence="4 5">
    <name type="scientific">Prevotella melaninogenica DNF00666</name>
    <dbReference type="NCBI Taxonomy" id="1401073"/>
    <lineage>
        <taxon>Bacteria</taxon>
        <taxon>Pseudomonadati</taxon>
        <taxon>Bacteroidota</taxon>
        <taxon>Bacteroidia</taxon>
        <taxon>Bacteroidales</taxon>
        <taxon>Prevotellaceae</taxon>
        <taxon>Prevotella</taxon>
    </lineage>
</organism>